<feature type="short sequence motif" description="TonB C-terminal box" evidence="15">
    <location>
        <begin position="720"/>
        <end position="737"/>
    </location>
</feature>
<dbReference type="InterPro" id="IPR010917">
    <property type="entry name" value="TonB_rcpt_CS"/>
</dbReference>
<feature type="domain" description="TonB-dependent receptor plug" evidence="20">
    <location>
        <begin position="75"/>
        <end position="173"/>
    </location>
</feature>
<feature type="region of interest" description="Disordered" evidence="17">
    <location>
        <begin position="48"/>
        <end position="69"/>
    </location>
</feature>
<evidence type="ECO:0000259" key="19">
    <source>
        <dbReference type="Pfam" id="PF00593"/>
    </source>
</evidence>
<keyword evidence="5" id="KW-0410">Iron transport</keyword>
<dbReference type="InterPro" id="IPR039426">
    <property type="entry name" value="TonB-dep_rcpt-like"/>
</dbReference>
<organism evidence="21 22">
    <name type="scientific">Xenophilus arseniciresistens</name>
    <dbReference type="NCBI Taxonomy" id="1283306"/>
    <lineage>
        <taxon>Bacteria</taxon>
        <taxon>Pseudomonadati</taxon>
        <taxon>Pseudomonadota</taxon>
        <taxon>Betaproteobacteria</taxon>
        <taxon>Burkholderiales</taxon>
        <taxon>Comamonadaceae</taxon>
        <taxon>Xenophilus</taxon>
    </lineage>
</organism>
<evidence type="ECO:0000256" key="4">
    <source>
        <dbReference type="ARBA" id="ARBA00022452"/>
    </source>
</evidence>
<dbReference type="EMBL" id="JAQIPB010000011">
    <property type="protein sequence ID" value="MDA7418711.1"/>
    <property type="molecule type" value="Genomic_DNA"/>
</dbReference>
<comment type="caution">
    <text evidence="21">The sequence shown here is derived from an EMBL/GenBank/DDBJ whole genome shotgun (WGS) entry which is preliminary data.</text>
</comment>
<keyword evidence="6 14" id="KW-0812">Transmembrane</keyword>
<dbReference type="CDD" id="cd01347">
    <property type="entry name" value="ligand_gated_channel"/>
    <property type="match status" value="1"/>
</dbReference>
<sequence>MPFPAHRHPVALAAALAAAFPLLAQAQQGNAPAATGTALPAVTVEATADANPSSEGTGRYTNRSTSTGTRLNLSVRETPQSVTVITRQRMEDQGLTNLGEVLAATTGITMNTGDSNTRPTINARGFGSSVYLTDGVAEAPNYVTQSWGDMAMYDRVEVLRGAAGLMQGSGNPSAAVNLIRKRPLPEFAASVGANVGSWGGRRVEGDISTPLNAAGTARGRLVAAYERTGAYLPVVRGEKALAYGVLEFDLGPRTLLSVGGHLQRENTMPLAYLPRLSNGADPGLPRNTFLGDDYNFWDKDNRNVFAELVHRFDNEWKLRAIASRSNNRMDMVSTFATGTLANIGSKVSIYDYAYNYNQSLLSGELSASGPFSLLGRKHELVVGINARRQSMPGAWSSWGAGANVMSISPFLYHMDLHAWAPLNYWHGTGRSFNKDSETGVFATTRLNITDALKVIAGVRVSNFQSEANTFSNLTGRLTNQTKYAVKERVTPYAGLTYDLGRQHTAYVSYSDIFAPQAAIDASGSVLPPIVGSNYEAGVKGEYLDGRLTASIAAFRITQKNRAQDDVNGPSPCPNSVSSSNAQYCKIASGKVRSQGAELEINGALTPSWQIAAGYTYNDTQYVKDSANEGRGFSEITPRHLLRVFTHYRLPGELSAFSIGGGVNFQSRTTYGNGRTVIAEQGGYALWSLNAGYRINARTDLSLKVDNLFNRDYYEYLGSSGYRWGSPRRLTLALRAKF</sequence>
<dbReference type="InterPro" id="IPR000531">
    <property type="entry name" value="Beta-barrel_TonB"/>
</dbReference>
<evidence type="ECO:0000256" key="10">
    <source>
        <dbReference type="ARBA" id="ARBA00023077"/>
    </source>
</evidence>
<comment type="subcellular location">
    <subcellularLocation>
        <location evidence="1 14">Cell outer membrane</location>
        <topology evidence="1 14">Multi-pass membrane protein</topology>
    </subcellularLocation>
</comment>
<feature type="signal peptide" evidence="18">
    <location>
        <begin position="1"/>
        <end position="26"/>
    </location>
</feature>
<keyword evidence="3 14" id="KW-0813">Transport</keyword>
<dbReference type="AlphaFoldDB" id="A0AAE3NBN8"/>
<dbReference type="PANTHER" id="PTHR32552">
    <property type="entry name" value="FERRICHROME IRON RECEPTOR-RELATED"/>
    <property type="match status" value="1"/>
</dbReference>
<dbReference type="InterPro" id="IPR010105">
    <property type="entry name" value="TonB_sidphr_rcpt"/>
</dbReference>
<evidence type="ECO:0000256" key="12">
    <source>
        <dbReference type="ARBA" id="ARBA00023170"/>
    </source>
</evidence>
<keyword evidence="10 16" id="KW-0798">TonB box</keyword>
<keyword evidence="4 14" id="KW-1134">Transmembrane beta strand</keyword>
<evidence type="ECO:0000256" key="6">
    <source>
        <dbReference type="ARBA" id="ARBA00022692"/>
    </source>
</evidence>
<dbReference type="InterPro" id="IPR037066">
    <property type="entry name" value="Plug_dom_sf"/>
</dbReference>
<keyword evidence="8" id="KW-0408">Iron</keyword>
<dbReference type="GO" id="GO:0009279">
    <property type="term" value="C:cell outer membrane"/>
    <property type="evidence" value="ECO:0007669"/>
    <property type="project" value="UniProtKB-SubCell"/>
</dbReference>
<keyword evidence="22" id="KW-1185">Reference proteome</keyword>
<evidence type="ECO:0000256" key="3">
    <source>
        <dbReference type="ARBA" id="ARBA00022448"/>
    </source>
</evidence>
<evidence type="ECO:0000256" key="13">
    <source>
        <dbReference type="ARBA" id="ARBA00023237"/>
    </source>
</evidence>
<dbReference type="Gene3D" id="2.170.130.10">
    <property type="entry name" value="TonB-dependent receptor, plug domain"/>
    <property type="match status" value="1"/>
</dbReference>
<dbReference type="Pfam" id="PF07715">
    <property type="entry name" value="Plug"/>
    <property type="match status" value="1"/>
</dbReference>
<dbReference type="GO" id="GO:0015891">
    <property type="term" value="P:siderophore transport"/>
    <property type="evidence" value="ECO:0007669"/>
    <property type="project" value="InterPro"/>
</dbReference>
<dbReference type="FunFam" id="2.170.130.10:FF:000010">
    <property type="entry name" value="Ferripyoverdine receptor"/>
    <property type="match status" value="1"/>
</dbReference>
<gene>
    <name evidence="21" type="ORF">PGB34_20250</name>
</gene>
<dbReference type="Gene3D" id="2.40.170.20">
    <property type="entry name" value="TonB-dependent receptor, beta-barrel domain"/>
    <property type="match status" value="1"/>
</dbReference>
<evidence type="ECO:0000313" key="22">
    <source>
        <dbReference type="Proteomes" id="UP001212602"/>
    </source>
</evidence>
<evidence type="ECO:0000256" key="17">
    <source>
        <dbReference type="SAM" id="MobiDB-lite"/>
    </source>
</evidence>
<keyword evidence="7 18" id="KW-0732">Signal</keyword>
<dbReference type="PROSITE" id="PS01156">
    <property type="entry name" value="TONB_DEPENDENT_REC_2"/>
    <property type="match status" value="1"/>
</dbReference>
<keyword evidence="11 14" id="KW-0472">Membrane</keyword>
<keyword evidence="9" id="KW-0406">Ion transport</keyword>
<dbReference type="PANTHER" id="PTHR32552:SF74">
    <property type="entry name" value="HYDROXAMATE SIDEROPHORE RECEPTOR FHUE"/>
    <property type="match status" value="1"/>
</dbReference>
<dbReference type="Proteomes" id="UP001212602">
    <property type="component" value="Unassembled WGS sequence"/>
</dbReference>
<dbReference type="InterPro" id="IPR012910">
    <property type="entry name" value="Plug_dom"/>
</dbReference>
<evidence type="ECO:0000256" key="15">
    <source>
        <dbReference type="PROSITE-ProRule" id="PRU10144"/>
    </source>
</evidence>
<dbReference type="InterPro" id="IPR036942">
    <property type="entry name" value="Beta-barrel_TonB_sf"/>
</dbReference>
<evidence type="ECO:0000259" key="20">
    <source>
        <dbReference type="Pfam" id="PF07715"/>
    </source>
</evidence>
<dbReference type="PROSITE" id="PS52016">
    <property type="entry name" value="TONB_DEPENDENT_REC_3"/>
    <property type="match status" value="1"/>
</dbReference>
<evidence type="ECO:0000256" key="14">
    <source>
        <dbReference type="PROSITE-ProRule" id="PRU01360"/>
    </source>
</evidence>
<feature type="domain" description="TonB-dependent receptor-like beta-barrel" evidence="19">
    <location>
        <begin position="274"/>
        <end position="707"/>
    </location>
</feature>
<evidence type="ECO:0000256" key="9">
    <source>
        <dbReference type="ARBA" id="ARBA00023065"/>
    </source>
</evidence>
<evidence type="ECO:0000256" key="5">
    <source>
        <dbReference type="ARBA" id="ARBA00022496"/>
    </source>
</evidence>
<protein>
    <submittedName>
        <fullName evidence="21">TonB-dependent siderophore receptor</fullName>
    </submittedName>
</protein>
<dbReference type="Pfam" id="PF00593">
    <property type="entry name" value="TonB_dep_Rec_b-barrel"/>
    <property type="match status" value="1"/>
</dbReference>
<evidence type="ECO:0000256" key="2">
    <source>
        <dbReference type="ARBA" id="ARBA00009810"/>
    </source>
</evidence>
<comment type="similarity">
    <text evidence="2 14 16">Belongs to the TonB-dependent receptor family.</text>
</comment>
<evidence type="ECO:0000256" key="7">
    <source>
        <dbReference type="ARBA" id="ARBA00022729"/>
    </source>
</evidence>
<dbReference type="GO" id="GO:0015344">
    <property type="term" value="F:siderophore uptake transmembrane transporter activity"/>
    <property type="evidence" value="ECO:0007669"/>
    <property type="project" value="TreeGrafter"/>
</dbReference>
<evidence type="ECO:0000256" key="1">
    <source>
        <dbReference type="ARBA" id="ARBA00004571"/>
    </source>
</evidence>
<feature type="compositionally biased region" description="Polar residues" evidence="17">
    <location>
        <begin position="50"/>
        <end position="69"/>
    </location>
</feature>
<dbReference type="RefSeq" id="WP_271429921.1">
    <property type="nucleotide sequence ID" value="NZ_JAQIPB010000011.1"/>
</dbReference>
<dbReference type="NCBIfam" id="TIGR01783">
    <property type="entry name" value="TonB-siderophor"/>
    <property type="match status" value="1"/>
</dbReference>
<evidence type="ECO:0000256" key="18">
    <source>
        <dbReference type="SAM" id="SignalP"/>
    </source>
</evidence>
<proteinExistence type="inferred from homology"/>
<name>A0AAE3NBN8_9BURK</name>
<feature type="chain" id="PRO_5042266990" evidence="18">
    <location>
        <begin position="27"/>
        <end position="737"/>
    </location>
</feature>
<evidence type="ECO:0000256" key="16">
    <source>
        <dbReference type="RuleBase" id="RU003357"/>
    </source>
</evidence>
<dbReference type="SUPFAM" id="SSF56935">
    <property type="entry name" value="Porins"/>
    <property type="match status" value="1"/>
</dbReference>
<evidence type="ECO:0000256" key="11">
    <source>
        <dbReference type="ARBA" id="ARBA00023136"/>
    </source>
</evidence>
<keyword evidence="12 21" id="KW-0675">Receptor</keyword>
<reference evidence="21" key="1">
    <citation type="submission" date="2023-01" db="EMBL/GenBank/DDBJ databases">
        <title>Xenophilus mangrovi sp. nov., isolated from soil of Mangrove nature reserve.</title>
        <authorList>
            <person name="Xu S."/>
            <person name="Liu Z."/>
            <person name="Xu Y."/>
        </authorList>
    </citation>
    <scope>NUCLEOTIDE SEQUENCE</scope>
    <source>
        <strain evidence="21">YW8</strain>
    </source>
</reference>
<evidence type="ECO:0000256" key="8">
    <source>
        <dbReference type="ARBA" id="ARBA00023004"/>
    </source>
</evidence>
<dbReference type="GO" id="GO:0038023">
    <property type="term" value="F:signaling receptor activity"/>
    <property type="evidence" value="ECO:0007669"/>
    <property type="project" value="InterPro"/>
</dbReference>
<evidence type="ECO:0000313" key="21">
    <source>
        <dbReference type="EMBL" id="MDA7418711.1"/>
    </source>
</evidence>
<keyword evidence="13 14" id="KW-0998">Cell outer membrane</keyword>
<accession>A0AAE3NBN8</accession>